<accession>A0A6M3L7C3</accession>
<dbReference type="EMBL" id="MT142929">
    <property type="protein sequence ID" value="QJA90676.1"/>
    <property type="molecule type" value="Genomic_DNA"/>
</dbReference>
<protein>
    <submittedName>
        <fullName evidence="1">Uncharacterized protein</fullName>
    </submittedName>
</protein>
<dbReference type="AlphaFoldDB" id="A0A6M3L7C3"/>
<proteinExistence type="predicted"/>
<sequence length="83" mass="9576">MTRCKIQWIGRDGKPTPDTNPAVAEVRIGPHYWYGRPELDPSPVFCPPSEWFPVCAAHLADFNQQRLVEHNWELRPLTLEPPV</sequence>
<evidence type="ECO:0000313" key="1">
    <source>
        <dbReference type="EMBL" id="QJA90676.1"/>
    </source>
</evidence>
<reference evidence="1" key="1">
    <citation type="submission" date="2020-03" db="EMBL/GenBank/DDBJ databases">
        <title>The deep terrestrial virosphere.</title>
        <authorList>
            <person name="Holmfeldt K."/>
            <person name="Nilsson E."/>
            <person name="Simone D."/>
            <person name="Lopez-Fernandez M."/>
            <person name="Wu X."/>
            <person name="de Brujin I."/>
            <person name="Lundin D."/>
            <person name="Andersson A."/>
            <person name="Bertilsson S."/>
            <person name="Dopson M."/>
        </authorList>
    </citation>
    <scope>NUCLEOTIDE SEQUENCE</scope>
    <source>
        <strain evidence="1">MM415B03614</strain>
    </source>
</reference>
<gene>
    <name evidence="1" type="ORF">MM415B03614_0012</name>
</gene>
<name>A0A6M3L7C3_9ZZZZ</name>
<organism evidence="1">
    <name type="scientific">viral metagenome</name>
    <dbReference type="NCBI Taxonomy" id="1070528"/>
    <lineage>
        <taxon>unclassified sequences</taxon>
        <taxon>metagenomes</taxon>
        <taxon>organismal metagenomes</taxon>
    </lineage>
</organism>